<gene>
    <name evidence="2" type="ORF">CKA81_09000</name>
</gene>
<evidence type="ECO:0000313" key="2">
    <source>
        <dbReference type="EMBL" id="QAA93959.1"/>
    </source>
</evidence>
<organism evidence="2 3">
    <name type="scientific">Pollutimonas thiosulfatoxidans</name>
    <dbReference type="NCBI Taxonomy" id="2028345"/>
    <lineage>
        <taxon>Bacteria</taxon>
        <taxon>Pseudomonadati</taxon>
        <taxon>Pseudomonadota</taxon>
        <taxon>Betaproteobacteria</taxon>
        <taxon>Burkholderiales</taxon>
        <taxon>Alcaligenaceae</taxon>
        <taxon>Pollutimonas</taxon>
    </lineage>
</organism>
<name>A0A410GCG0_9BURK</name>
<evidence type="ECO:0000256" key="1">
    <source>
        <dbReference type="SAM" id="MobiDB-lite"/>
    </source>
</evidence>
<evidence type="ECO:0000313" key="3">
    <source>
        <dbReference type="Proteomes" id="UP000283474"/>
    </source>
</evidence>
<dbReference type="KEGG" id="pus:CKA81_09000"/>
<dbReference type="EMBL" id="CP022987">
    <property type="protein sequence ID" value="QAA93959.1"/>
    <property type="molecule type" value="Genomic_DNA"/>
</dbReference>
<dbReference type="Proteomes" id="UP000283474">
    <property type="component" value="Chromosome"/>
</dbReference>
<protein>
    <submittedName>
        <fullName evidence="2">Uncharacterized protein</fullName>
    </submittedName>
</protein>
<sequence length="120" mass="12686">MLFTAHRIPRFGSPTLLSCCCAVGTKNPVGLVATVFPEFVARDGQEPTNGGRQGKKRQEGAARRRSRGHGLARLDGTRPRATVADKVMKSGKMVEQATARSLVSPAGKRSAQARSGEAGP</sequence>
<reference evidence="2 3" key="1">
    <citation type="submission" date="2017-08" db="EMBL/GenBank/DDBJ databases">
        <authorList>
            <person name="Park S.-J."/>
            <person name="Kim H."/>
        </authorList>
    </citation>
    <scope>NUCLEOTIDE SEQUENCE [LARGE SCALE GENOMIC DNA]</scope>
    <source>
        <strain evidence="3">ye3</strain>
    </source>
</reference>
<accession>A0A410GCG0</accession>
<dbReference type="AlphaFoldDB" id="A0A410GCG0"/>
<keyword evidence="3" id="KW-1185">Reference proteome</keyword>
<proteinExistence type="predicted"/>
<feature type="region of interest" description="Disordered" evidence="1">
    <location>
        <begin position="41"/>
        <end position="120"/>
    </location>
</feature>